<proteinExistence type="predicted"/>
<dbReference type="RefSeq" id="WP_264287004.1">
    <property type="nucleotide sequence ID" value="NZ_JAOZEV010000007.1"/>
</dbReference>
<feature type="coiled-coil region" evidence="1">
    <location>
        <begin position="450"/>
        <end position="484"/>
    </location>
</feature>
<evidence type="ECO:0000313" key="2">
    <source>
        <dbReference type="EMBL" id="MCV9932756.1"/>
    </source>
</evidence>
<reference evidence="2" key="1">
    <citation type="submission" date="2022-10" db="EMBL/GenBank/DDBJ databases">
        <title>Two novel species of Flavobacterium.</title>
        <authorList>
            <person name="Liu Q."/>
            <person name="Xin Y.-H."/>
        </authorList>
    </citation>
    <scope>NUCLEOTIDE SEQUENCE</scope>
    <source>
        <strain evidence="2">LS1R47</strain>
    </source>
</reference>
<gene>
    <name evidence="2" type="ORF">OIU80_10720</name>
</gene>
<protein>
    <submittedName>
        <fullName evidence="2">Uncharacterized protein</fullName>
    </submittedName>
</protein>
<keyword evidence="3" id="KW-1185">Reference proteome</keyword>
<accession>A0A9X3C1P4</accession>
<organism evidence="2 3">
    <name type="scientific">Flavobacterium frigoritolerans</name>
    <dbReference type="NCBI Taxonomy" id="2987686"/>
    <lineage>
        <taxon>Bacteria</taxon>
        <taxon>Pseudomonadati</taxon>
        <taxon>Bacteroidota</taxon>
        <taxon>Flavobacteriia</taxon>
        <taxon>Flavobacteriales</taxon>
        <taxon>Flavobacteriaceae</taxon>
        <taxon>Flavobacterium</taxon>
    </lineage>
</organism>
<evidence type="ECO:0000313" key="3">
    <source>
        <dbReference type="Proteomes" id="UP001151133"/>
    </source>
</evidence>
<keyword evidence="1" id="KW-0175">Coiled coil</keyword>
<comment type="caution">
    <text evidence="2">The sequence shown here is derived from an EMBL/GenBank/DDBJ whole genome shotgun (WGS) entry which is preliminary data.</text>
</comment>
<dbReference type="Proteomes" id="UP001151133">
    <property type="component" value="Unassembled WGS sequence"/>
</dbReference>
<sequence length="515" mass="59850">MIGESGNIIRNIFGTSYKEAESITINASEGPLSFKSPKEITFHGKNGGKKFGDYVVKEEEEQEITFSGWWSPDYDGTRNLERDSINPKAYLEETVYFQLNVSNHIPLGTNITFQLWDKDTPFKSSPNFDDNKFDGEKVFRDAVVREVNGKHRITIELFLSPKWHNDIIKDKKLSYNLHLEFYWTWKYNNQKWNSVNNLLHVYPSKTTLFIKPAYEGYGFPEIRTADGDIIVFSAGIVATEEPSKELEEAMETILDDIKANAMRELREKMVKYSDKLRYTLAVKQLKKGHLANNMGKIEFSRRIYTQPVFDNSGKVYEITKAANFGYKKDGKLVTTKGISQLDYFREVGIRNTILKGAEKLSWVLQILDVLKFDVDEKADTIITAFVPLDFLNAMVYPSIREPIVRIWDDLVVDAVEKAKDNGIRGIRNLVTSNWFNRDRYGDYQCTEINQEILDKLLKKEIKTLKELENNQINLRVSMNSYEYENSLIYTVLYYTKINEDTDQYITYIDSVFIKH</sequence>
<name>A0A9X3C1P4_9FLAO</name>
<dbReference type="EMBL" id="JAOZEV010000007">
    <property type="protein sequence ID" value="MCV9932756.1"/>
    <property type="molecule type" value="Genomic_DNA"/>
</dbReference>
<evidence type="ECO:0000256" key="1">
    <source>
        <dbReference type="SAM" id="Coils"/>
    </source>
</evidence>
<dbReference type="AlphaFoldDB" id="A0A9X3C1P4"/>